<dbReference type="InterPro" id="IPR026832">
    <property type="entry name" value="Asteroid"/>
</dbReference>
<accession>A0A0P1BLW7</accession>
<dbReference type="Proteomes" id="UP000054845">
    <property type="component" value="Unassembled WGS sequence"/>
</dbReference>
<dbReference type="PANTHER" id="PTHR15665">
    <property type="entry name" value="ASTEROID PROTEIN"/>
    <property type="match status" value="1"/>
</dbReference>
<dbReference type="SUPFAM" id="SSF88723">
    <property type="entry name" value="PIN domain-like"/>
    <property type="match status" value="1"/>
</dbReference>
<dbReference type="EMBL" id="CCYA01000265">
    <property type="protein sequence ID" value="CEH17694.1"/>
    <property type="molecule type" value="Genomic_DNA"/>
</dbReference>
<evidence type="ECO:0000313" key="4">
    <source>
        <dbReference type="Proteomes" id="UP000054845"/>
    </source>
</evidence>
<feature type="compositionally biased region" description="Polar residues" evidence="2">
    <location>
        <begin position="923"/>
        <end position="939"/>
    </location>
</feature>
<dbReference type="AlphaFoldDB" id="A0A0P1BLW7"/>
<dbReference type="Gene3D" id="3.40.50.1010">
    <property type="entry name" value="5'-nuclease"/>
    <property type="match status" value="1"/>
</dbReference>
<feature type="region of interest" description="Disordered" evidence="2">
    <location>
        <begin position="592"/>
        <end position="654"/>
    </location>
</feature>
<proteinExistence type="inferred from homology"/>
<feature type="region of interest" description="Disordered" evidence="2">
    <location>
        <begin position="356"/>
        <end position="377"/>
    </location>
</feature>
<evidence type="ECO:0000256" key="2">
    <source>
        <dbReference type="SAM" id="MobiDB-lite"/>
    </source>
</evidence>
<comment type="similarity">
    <text evidence="1">Belongs to the asteroid family.</text>
</comment>
<dbReference type="PANTHER" id="PTHR15665:SF1">
    <property type="entry name" value="PROTEIN ASTEROID HOMOLOG 1"/>
    <property type="match status" value="1"/>
</dbReference>
<evidence type="ECO:0000313" key="3">
    <source>
        <dbReference type="EMBL" id="CEH17694.1"/>
    </source>
</evidence>
<sequence length="956" mass="103940">MGVRNLSSFAQENARLLCETLSFSCQVSTSAPLQPSAQSSPAFLTVEEAAQTSPRYGRALVVDALAHMFAKIGRGDYDVARGGDYALFVASIQADVNAWRAAGLHPIFVFDGPNLPAKLPRQVDRRQQTAKEANLYMRSPPASRSISPLAPPLLSYAMLDALQHTTPPTTVVLAETEADGVVAELAHTLKGHAVSEDSDYFVLCARGDGTSYVPLSSFEYVVDLPTDTAVTAEASSEPADEAGFETVPRRRRRGRGLAPAQPSSSDPTTVLHAPPTDLSMLREVRFGSYSSAALARILDLPVALLPLFAALAGNDYLPELQARTLFEPFRSSERLKEAAAVLRRAWLASLNGKKAREMRTTAQTTRSGPGRGSIAPSVAADTLSESGSVAASSATATPLQSTLLQSQQLKQVDPVRALVQDCVGLALQRAEEIRPNRYVSTGEREEMVDGIVESAATYSLLTHSQGADGLPSPASQFFSTPPPPGTRTRGVEAYRQAYKPGKFHVDLVTGLCHRVYIGKVFAEDPDQQSTQRFAAQELREWAWAILFDTWGMWWARETIEEPEEPEVDAEDDHQGLNHVAQALRRPFGGAYKDGEMPDDVISVNTESSEEPSESGARDMGDDAMLDPDALPNRPNSALADRVEDGNYDSLGRLKPPPVLTEYVRRLESVTKDILPISTLAELLEARGTSLCASLQPLRDGHIYDAAPLLPAETKHDLYLCALKADTPSMRALPSQIQPLAACLRYIVHSDADRYGEKTAKMAWSMEELRAAVRSSIAALGIWREPERALPSRVKRLAGELEAHEIARSKNADAGSRRDEALFPTTRALHASTALQLVLEASYLLSQSLLVDQEAHPPPFALHDGPTFHAIMLKRPSGEAGRDTTLEQAILSAVLEGGLEKHLAVDLDLERRARKQQRKKEQSIARSKQNAPPGKSFSNRPSPPKNAFASLLNETLS</sequence>
<dbReference type="OrthoDB" id="25987at2759"/>
<dbReference type="InterPro" id="IPR029060">
    <property type="entry name" value="PIN-like_dom_sf"/>
</dbReference>
<protein>
    <submittedName>
        <fullName evidence="3">ASTEROID PROTEIN</fullName>
    </submittedName>
</protein>
<keyword evidence="4" id="KW-1185">Reference proteome</keyword>
<feature type="region of interest" description="Disordered" evidence="2">
    <location>
        <begin position="912"/>
        <end position="956"/>
    </location>
</feature>
<name>A0A0P1BLW7_9BASI</name>
<evidence type="ECO:0000256" key="1">
    <source>
        <dbReference type="ARBA" id="ARBA00007398"/>
    </source>
</evidence>
<dbReference type="STRING" id="401625.A0A0P1BLW7"/>
<feature type="region of interest" description="Disordered" evidence="2">
    <location>
        <begin position="232"/>
        <end position="274"/>
    </location>
</feature>
<organism evidence="3 4">
    <name type="scientific">Ceraceosorus bombacis</name>
    <dbReference type="NCBI Taxonomy" id="401625"/>
    <lineage>
        <taxon>Eukaryota</taxon>
        <taxon>Fungi</taxon>
        <taxon>Dikarya</taxon>
        <taxon>Basidiomycota</taxon>
        <taxon>Ustilaginomycotina</taxon>
        <taxon>Exobasidiomycetes</taxon>
        <taxon>Ceraceosorales</taxon>
        <taxon>Ceraceosoraceae</taxon>
        <taxon>Ceraceosorus</taxon>
    </lineage>
</organism>
<reference evidence="3 4" key="1">
    <citation type="submission" date="2014-09" db="EMBL/GenBank/DDBJ databases">
        <authorList>
            <person name="Magalhaes I.L.F."/>
            <person name="Oliveira U."/>
            <person name="Santos F.R."/>
            <person name="Vidigal T.H.D.A."/>
            <person name="Brescovit A.D."/>
            <person name="Santos A.J."/>
        </authorList>
    </citation>
    <scope>NUCLEOTIDE SEQUENCE [LARGE SCALE GENOMIC DNA]</scope>
</reference>